<dbReference type="Proteomes" id="UP000013866">
    <property type="component" value="Unassembled WGS sequence"/>
</dbReference>
<proteinExistence type="predicted"/>
<dbReference type="EMBL" id="AJAN01000028">
    <property type="protein sequence ID" value="EOH87528.1"/>
    <property type="molecule type" value="Genomic_DNA"/>
</dbReference>
<protein>
    <submittedName>
        <fullName evidence="1">Uncharacterized protein</fullName>
    </submittedName>
</protein>
<keyword evidence="2" id="KW-1185">Reference proteome</keyword>
<sequence length="64" mass="7764">MCSAIFFYSRQFAVFYLSLPNYLSENSEVFQFDICVFDHVFLYLVALFETIYRFIDQQRISRNP</sequence>
<name>A0ABP2UP20_9ENTE</name>
<comment type="caution">
    <text evidence="1">The sequence shown here is derived from an EMBL/GenBank/DDBJ whole genome shotgun (WGS) entry which is preliminary data.</text>
</comment>
<organism evidence="1 2">
    <name type="scientific">Enterococcus villorum ATCC 700913</name>
    <dbReference type="NCBI Taxonomy" id="1158604"/>
    <lineage>
        <taxon>Bacteria</taxon>
        <taxon>Bacillati</taxon>
        <taxon>Bacillota</taxon>
        <taxon>Bacilli</taxon>
        <taxon>Lactobacillales</taxon>
        <taxon>Enterococcaceae</taxon>
        <taxon>Enterococcus</taxon>
    </lineage>
</organism>
<reference evidence="1 2" key="1">
    <citation type="submission" date="2013-02" db="EMBL/GenBank/DDBJ databases">
        <title>The Genome Sequence of Enterococcus villorum ATCC_700913.</title>
        <authorList>
            <consortium name="The Broad Institute Genome Sequencing Platform"/>
            <consortium name="The Broad Institute Genome Sequencing Center for Infectious Disease"/>
            <person name="Earl A.M."/>
            <person name="Gilmore M.S."/>
            <person name="Lebreton F."/>
            <person name="Walker B."/>
            <person name="Young S.K."/>
            <person name="Zeng Q."/>
            <person name="Gargeya S."/>
            <person name="Fitzgerald M."/>
            <person name="Haas B."/>
            <person name="Abouelleil A."/>
            <person name="Alvarado L."/>
            <person name="Arachchi H.M."/>
            <person name="Berlin A.M."/>
            <person name="Chapman S.B."/>
            <person name="Dewar J."/>
            <person name="Goldberg J."/>
            <person name="Griggs A."/>
            <person name="Gujja S."/>
            <person name="Hansen M."/>
            <person name="Howarth C."/>
            <person name="Imamovic A."/>
            <person name="Larimer J."/>
            <person name="McCowan C."/>
            <person name="Murphy C."/>
            <person name="Neiman D."/>
            <person name="Pearson M."/>
            <person name="Priest M."/>
            <person name="Roberts A."/>
            <person name="Saif S."/>
            <person name="Shea T."/>
            <person name="Sisk P."/>
            <person name="Sykes S."/>
            <person name="Wortman J."/>
            <person name="Nusbaum C."/>
            <person name="Birren B."/>
        </authorList>
    </citation>
    <scope>NUCLEOTIDE SEQUENCE [LARGE SCALE GENOMIC DNA]</scope>
    <source>
        <strain evidence="1 2">ATCC 700913</strain>
    </source>
</reference>
<evidence type="ECO:0000313" key="1">
    <source>
        <dbReference type="EMBL" id="EOH87528.1"/>
    </source>
</evidence>
<accession>A0ABP2UP20</accession>
<evidence type="ECO:0000313" key="2">
    <source>
        <dbReference type="Proteomes" id="UP000013866"/>
    </source>
</evidence>
<gene>
    <name evidence="1" type="ORF">UAO_02239</name>
</gene>